<gene>
    <name evidence="2" type="ORF">EVOR1521_LOCUS30320</name>
</gene>
<accession>A0AA36NLG3</accession>
<name>A0AA36NLG3_9DINO</name>
<evidence type="ECO:0000313" key="2">
    <source>
        <dbReference type="EMBL" id="CAJ1409146.1"/>
    </source>
</evidence>
<dbReference type="SUPFAM" id="SSF52266">
    <property type="entry name" value="SGNH hydrolase"/>
    <property type="match status" value="1"/>
</dbReference>
<keyword evidence="3" id="KW-1185">Reference proteome</keyword>
<proteinExistence type="predicted"/>
<feature type="domain" description="SGNH hydrolase-type esterase" evidence="1">
    <location>
        <begin position="26"/>
        <end position="202"/>
    </location>
</feature>
<dbReference type="Pfam" id="PF13472">
    <property type="entry name" value="Lipase_GDSL_2"/>
    <property type="match status" value="1"/>
</dbReference>
<dbReference type="EMBL" id="CAUJNA010003753">
    <property type="protein sequence ID" value="CAJ1409146.1"/>
    <property type="molecule type" value="Genomic_DNA"/>
</dbReference>
<dbReference type="CDD" id="cd00229">
    <property type="entry name" value="SGNH_hydrolase"/>
    <property type="match status" value="1"/>
</dbReference>
<sequence>MGTTVTLPVKEQAEEFAAAQQLSIACCGDSHTRGGFPQELQQQLQRAYPSVAWRVLNFGNCGATASRTARAYGASVAFKQSLASAADVVTLMLGTNDAHKVYWSERGFVESVTSLVKQIQHSDRPPLILLGVPPPLYHRGHAMSSMLKQQVVNRELPRLIPQLAEELKVAYFDAFSALGGARLQRPDAMLADGVHLNQVGRQILGQVVADAVLVHKGLVVQDSPRSSNSSDSPRSFWPELLNL</sequence>
<dbReference type="Gene3D" id="3.40.50.1110">
    <property type="entry name" value="SGNH hydrolase"/>
    <property type="match status" value="1"/>
</dbReference>
<dbReference type="Proteomes" id="UP001178507">
    <property type="component" value="Unassembled WGS sequence"/>
</dbReference>
<comment type="caution">
    <text evidence="2">The sequence shown here is derived from an EMBL/GenBank/DDBJ whole genome shotgun (WGS) entry which is preliminary data.</text>
</comment>
<dbReference type="InterPro" id="IPR013830">
    <property type="entry name" value="SGNH_hydro"/>
</dbReference>
<dbReference type="InterPro" id="IPR036514">
    <property type="entry name" value="SGNH_hydro_sf"/>
</dbReference>
<dbReference type="PANTHER" id="PTHR30383">
    <property type="entry name" value="THIOESTERASE 1/PROTEASE 1/LYSOPHOSPHOLIPASE L1"/>
    <property type="match status" value="1"/>
</dbReference>
<evidence type="ECO:0000259" key="1">
    <source>
        <dbReference type="Pfam" id="PF13472"/>
    </source>
</evidence>
<dbReference type="PANTHER" id="PTHR30383:SF29">
    <property type="entry name" value="SGNH HYDROLASE-TYPE ESTERASE DOMAIN-CONTAINING PROTEIN"/>
    <property type="match status" value="1"/>
</dbReference>
<evidence type="ECO:0000313" key="3">
    <source>
        <dbReference type="Proteomes" id="UP001178507"/>
    </source>
</evidence>
<dbReference type="AlphaFoldDB" id="A0AA36NLG3"/>
<reference evidence="2" key="1">
    <citation type="submission" date="2023-08" db="EMBL/GenBank/DDBJ databases">
        <authorList>
            <person name="Chen Y."/>
            <person name="Shah S."/>
            <person name="Dougan E. K."/>
            <person name="Thang M."/>
            <person name="Chan C."/>
        </authorList>
    </citation>
    <scope>NUCLEOTIDE SEQUENCE</scope>
</reference>
<organism evidence="2 3">
    <name type="scientific">Effrenium voratum</name>
    <dbReference type="NCBI Taxonomy" id="2562239"/>
    <lineage>
        <taxon>Eukaryota</taxon>
        <taxon>Sar</taxon>
        <taxon>Alveolata</taxon>
        <taxon>Dinophyceae</taxon>
        <taxon>Suessiales</taxon>
        <taxon>Symbiodiniaceae</taxon>
        <taxon>Effrenium</taxon>
    </lineage>
</organism>
<dbReference type="InterPro" id="IPR051532">
    <property type="entry name" value="Ester_Hydrolysis_Enzymes"/>
</dbReference>
<protein>
    <recommendedName>
        <fullName evidence="1">SGNH hydrolase-type esterase domain-containing protein</fullName>
    </recommendedName>
</protein>